<gene>
    <name evidence="9" type="ORF">ACFFK0_21295</name>
</gene>
<dbReference type="Pfam" id="PF03845">
    <property type="entry name" value="Spore_permease"/>
    <property type="match status" value="1"/>
</dbReference>
<keyword evidence="7 8" id="KW-0472">Membrane</keyword>
<dbReference type="EMBL" id="JBHLWN010000077">
    <property type="protein sequence ID" value="MFC0214949.1"/>
    <property type="molecule type" value="Genomic_DNA"/>
</dbReference>
<keyword evidence="6 8" id="KW-1133">Transmembrane helix</keyword>
<evidence type="ECO:0000313" key="9">
    <source>
        <dbReference type="EMBL" id="MFC0214949.1"/>
    </source>
</evidence>
<evidence type="ECO:0000256" key="2">
    <source>
        <dbReference type="ARBA" id="ARBA00007998"/>
    </source>
</evidence>
<feature type="transmembrane region" description="Helical" evidence="8">
    <location>
        <begin position="111"/>
        <end position="129"/>
    </location>
</feature>
<dbReference type="RefSeq" id="WP_377472380.1">
    <property type="nucleotide sequence ID" value="NZ_JBHLWN010000077.1"/>
</dbReference>
<evidence type="ECO:0000256" key="6">
    <source>
        <dbReference type="ARBA" id="ARBA00022989"/>
    </source>
</evidence>
<feature type="transmembrane region" description="Helical" evidence="8">
    <location>
        <begin position="9"/>
        <end position="28"/>
    </location>
</feature>
<name>A0ABV6DQM2_9BACL</name>
<comment type="subcellular location">
    <subcellularLocation>
        <location evidence="1">Membrane</location>
        <topology evidence="1">Multi-pass membrane protein</topology>
    </subcellularLocation>
</comment>
<dbReference type="InterPro" id="IPR004761">
    <property type="entry name" value="Spore_GerAB"/>
</dbReference>
<feature type="transmembrane region" description="Helical" evidence="8">
    <location>
        <begin position="303"/>
        <end position="319"/>
    </location>
</feature>
<feature type="transmembrane region" description="Helical" evidence="8">
    <location>
        <begin position="224"/>
        <end position="247"/>
    </location>
</feature>
<evidence type="ECO:0000256" key="3">
    <source>
        <dbReference type="ARBA" id="ARBA00022448"/>
    </source>
</evidence>
<comment type="similarity">
    <text evidence="2">Belongs to the amino acid-polyamine-organocation (APC) superfamily. Spore germination protein (SGP) (TC 2.A.3.9) family.</text>
</comment>
<feature type="transmembrane region" description="Helical" evidence="8">
    <location>
        <begin position="67"/>
        <end position="91"/>
    </location>
</feature>
<sequence length="368" mass="41487">MERISKKQLFIMIMYFQIGTTIIFGFSAQSGRNAWLGVLVSVGLGLLAIGIYLALMKLLPGLTLMEWYPAVLGKWFGVPISWLYPLMFLYVSGRVLADLRDLIPTTILPSTPPYFFLGVFMCFIAYALYHGLESFGRLCEIMFPIIIGSFVVVVILLIGSDIIRLKHLFPIMEQGFGEVWTSVWPAGVTQTFGETIVFAMFWPMVKQQGQISKTVVMATLSSSLLILIVDLLCITTLGEGMFAASIYPMYTVIRLISIAEFIEHLDAIAVLYFINTAFFKVAIYMLAAMYGIQRLLLMTNRRMLPIPFAAAVLFMGLTMSDSIQEHIFGVHMNILSPYFWVPLYIVAPALLVIVALIRRWYSALLSRR</sequence>
<evidence type="ECO:0000256" key="7">
    <source>
        <dbReference type="ARBA" id="ARBA00023136"/>
    </source>
</evidence>
<feature type="transmembrane region" description="Helical" evidence="8">
    <location>
        <begin position="34"/>
        <end position="55"/>
    </location>
</feature>
<feature type="transmembrane region" description="Helical" evidence="8">
    <location>
        <begin position="267"/>
        <end position="291"/>
    </location>
</feature>
<keyword evidence="3" id="KW-0813">Transport</keyword>
<comment type="caution">
    <text evidence="9">The sequence shown here is derived from an EMBL/GenBank/DDBJ whole genome shotgun (WGS) entry which is preliminary data.</text>
</comment>
<feature type="transmembrane region" description="Helical" evidence="8">
    <location>
        <begin position="339"/>
        <end position="361"/>
    </location>
</feature>
<evidence type="ECO:0000256" key="4">
    <source>
        <dbReference type="ARBA" id="ARBA00022544"/>
    </source>
</evidence>
<keyword evidence="5 8" id="KW-0812">Transmembrane</keyword>
<dbReference type="Proteomes" id="UP001589776">
    <property type="component" value="Unassembled WGS sequence"/>
</dbReference>
<reference evidence="9 10" key="1">
    <citation type="submission" date="2024-09" db="EMBL/GenBank/DDBJ databases">
        <authorList>
            <person name="Sun Q."/>
            <person name="Mori K."/>
        </authorList>
    </citation>
    <scope>NUCLEOTIDE SEQUENCE [LARGE SCALE GENOMIC DNA]</scope>
    <source>
        <strain evidence="9 10">CCM 7759</strain>
    </source>
</reference>
<protein>
    <submittedName>
        <fullName evidence="9">GerAB/ArcD/ProY family transporter</fullName>
    </submittedName>
</protein>
<proteinExistence type="inferred from homology"/>
<keyword evidence="4" id="KW-0309">Germination</keyword>
<dbReference type="PANTHER" id="PTHR34975">
    <property type="entry name" value="SPORE GERMINATION PROTEIN A2"/>
    <property type="match status" value="1"/>
</dbReference>
<dbReference type="PANTHER" id="PTHR34975:SF2">
    <property type="entry name" value="SPORE GERMINATION PROTEIN A2"/>
    <property type="match status" value="1"/>
</dbReference>
<evidence type="ECO:0000313" key="10">
    <source>
        <dbReference type="Proteomes" id="UP001589776"/>
    </source>
</evidence>
<evidence type="ECO:0000256" key="1">
    <source>
        <dbReference type="ARBA" id="ARBA00004141"/>
    </source>
</evidence>
<feature type="transmembrane region" description="Helical" evidence="8">
    <location>
        <begin position="141"/>
        <end position="163"/>
    </location>
</feature>
<feature type="transmembrane region" description="Helical" evidence="8">
    <location>
        <begin position="183"/>
        <end position="203"/>
    </location>
</feature>
<evidence type="ECO:0000256" key="5">
    <source>
        <dbReference type="ARBA" id="ARBA00022692"/>
    </source>
</evidence>
<dbReference type="NCBIfam" id="TIGR00912">
    <property type="entry name" value="2A0309"/>
    <property type="match status" value="1"/>
</dbReference>
<accession>A0ABV6DQM2</accession>
<organism evidence="9 10">
    <name type="scientific">Paenibacillus chartarius</name>
    <dbReference type="NCBI Taxonomy" id="747481"/>
    <lineage>
        <taxon>Bacteria</taxon>
        <taxon>Bacillati</taxon>
        <taxon>Bacillota</taxon>
        <taxon>Bacilli</taxon>
        <taxon>Bacillales</taxon>
        <taxon>Paenibacillaceae</taxon>
        <taxon>Paenibacillus</taxon>
    </lineage>
</organism>
<keyword evidence="10" id="KW-1185">Reference proteome</keyword>
<evidence type="ECO:0000256" key="8">
    <source>
        <dbReference type="SAM" id="Phobius"/>
    </source>
</evidence>